<organism evidence="3 4">
    <name type="scientific">Tieghemostelium lacteum</name>
    <name type="common">Slime mold</name>
    <name type="synonym">Dictyostelium lacteum</name>
    <dbReference type="NCBI Taxonomy" id="361077"/>
    <lineage>
        <taxon>Eukaryota</taxon>
        <taxon>Amoebozoa</taxon>
        <taxon>Evosea</taxon>
        <taxon>Eumycetozoa</taxon>
        <taxon>Dictyostelia</taxon>
        <taxon>Dictyosteliales</taxon>
        <taxon>Raperosteliaceae</taxon>
        <taxon>Tieghemostelium</taxon>
    </lineage>
</organism>
<feature type="domain" description="Rab3-GAP regulatory subunit N-terminal" evidence="2">
    <location>
        <begin position="60"/>
        <end position="513"/>
    </location>
</feature>
<dbReference type="EMBL" id="LODT01000013">
    <property type="protein sequence ID" value="KYR00767.1"/>
    <property type="molecule type" value="Genomic_DNA"/>
</dbReference>
<evidence type="ECO:0000259" key="2">
    <source>
        <dbReference type="Pfam" id="PF14655"/>
    </source>
</evidence>
<dbReference type="Pfam" id="PF14655">
    <property type="entry name" value="RAB3GAP2_N"/>
    <property type="match status" value="1"/>
</dbReference>
<feature type="region of interest" description="Disordered" evidence="1">
    <location>
        <begin position="325"/>
        <end position="345"/>
    </location>
</feature>
<reference evidence="3 4" key="1">
    <citation type="submission" date="2015-12" db="EMBL/GenBank/DDBJ databases">
        <title>Dictyostelia acquired genes for synthesis and detection of signals that induce cell-type specialization by lateral gene transfer from prokaryotes.</title>
        <authorList>
            <person name="Gloeckner G."/>
            <person name="Schaap P."/>
        </authorList>
    </citation>
    <scope>NUCLEOTIDE SEQUENCE [LARGE SCALE GENOMIC DNA]</scope>
    <source>
        <strain evidence="3 4">TK</strain>
    </source>
</reference>
<dbReference type="AlphaFoldDB" id="A0A152A3T4"/>
<dbReference type="InterPro" id="IPR032839">
    <property type="entry name" value="RAB3GAP_N"/>
</dbReference>
<sequence length="555" mass="62248">MSSSEFKLDSRGSLDLNHIKLILGHTNDNEGLYNDSNGSSVEEDKTGSPLATSPKDENQWLSRMSMDLTSDSQFMVIGGGDIGNGLAILMQRRDNNTWKTLITLDHQYNQPKPDIITQILFVPIGLLNVKYVIAIGYQSGYLRIFTTQGNLLLSQIFYNKPILKIKLKNTPVIPSPLEDSPSQREIPEHYLTQELLILYPDNIVSSISGVNLITILQVCYNQISKGEHQNSSSLSFRKWTLSQSAEKVNDMLVCGPFLGSPFRALPYSSTEQSITRLVAVGREPMISIYYPSEDNASSFSVAISSVASKLTTAVYSYAKNWWSGGNKQQTSSTNSGGNSPPLPQFEQPVALSQRWSLADPKREIQSITADPSGRYSVTTDNLGRILLFDLVNSLIVKIWKGYRDSQCGFINTQTDLNRSKNDDNNNEDDVEFEDHVFKSDNEEEEEEEQEEIEDLIPKNFLKKSINSSNNRKSVVSKTHLVIYNGRRGILEIWGLRHQSREFFKNVGKGCKLISTTIPSVNATECIVNDRFQSSKCLSKCFILNPKGNILELKNL</sequence>
<dbReference type="OMA" id="GYRDCQC"/>
<evidence type="ECO:0000313" key="4">
    <source>
        <dbReference type="Proteomes" id="UP000076078"/>
    </source>
</evidence>
<dbReference type="InterPro" id="IPR026059">
    <property type="entry name" value="Rab3GAP2"/>
</dbReference>
<evidence type="ECO:0000313" key="3">
    <source>
        <dbReference type="EMBL" id="KYR00767.1"/>
    </source>
</evidence>
<feature type="region of interest" description="Disordered" evidence="1">
    <location>
        <begin position="32"/>
        <end position="56"/>
    </location>
</feature>
<comment type="caution">
    <text evidence="3">The sequence shown here is derived from an EMBL/GenBank/DDBJ whole genome shotgun (WGS) entry which is preliminary data.</text>
</comment>
<gene>
    <name evidence="3" type="ORF">DLAC_02810</name>
</gene>
<dbReference type="OrthoDB" id="360390at2759"/>
<dbReference type="SUPFAM" id="SSF50978">
    <property type="entry name" value="WD40 repeat-like"/>
    <property type="match status" value="1"/>
</dbReference>
<feature type="compositionally biased region" description="Polar residues" evidence="1">
    <location>
        <begin position="325"/>
        <end position="338"/>
    </location>
</feature>
<evidence type="ECO:0000256" key="1">
    <source>
        <dbReference type="SAM" id="MobiDB-lite"/>
    </source>
</evidence>
<protein>
    <recommendedName>
        <fullName evidence="2">Rab3-GAP regulatory subunit N-terminal domain-containing protein</fullName>
    </recommendedName>
</protein>
<name>A0A152A3T4_TIELA</name>
<dbReference type="PANTHER" id="PTHR12472:SF0">
    <property type="entry name" value="RAB3 GTPASE-ACTIVATING PROTEIN NON-CATALYTIC SUBUNIT"/>
    <property type="match status" value="1"/>
</dbReference>
<dbReference type="InParanoid" id="A0A152A3T4"/>
<dbReference type="PANTHER" id="PTHR12472">
    <property type="entry name" value="RAB3-GAP REGULATORY DOMAIN"/>
    <property type="match status" value="1"/>
</dbReference>
<keyword evidence="4" id="KW-1185">Reference proteome</keyword>
<dbReference type="STRING" id="361077.A0A152A3T4"/>
<dbReference type="Proteomes" id="UP000076078">
    <property type="component" value="Unassembled WGS sequence"/>
</dbReference>
<dbReference type="InterPro" id="IPR036322">
    <property type="entry name" value="WD40_repeat_dom_sf"/>
</dbReference>
<accession>A0A152A3T4</accession>
<proteinExistence type="predicted"/>